<dbReference type="GeneID" id="9534269"/>
<dbReference type="eggNOG" id="ENOG502S44N">
    <property type="taxonomic scope" value="Eukaryota"/>
</dbReference>
<keyword evidence="12" id="KW-1185">Reference proteome</keyword>
<evidence type="ECO:0000256" key="5">
    <source>
        <dbReference type="ARBA" id="ARBA00022989"/>
    </source>
</evidence>
<feature type="transmembrane region" description="Helical" evidence="10">
    <location>
        <begin position="252"/>
        <end position="269"/>
    </location>
</feature>
<feature type="transmembrane region" description="Helical" evidence="10">
    <location>
        <begin position="130"/>
        <end position="153"/>
    </location>
</feature>
<accession>C9SUV2</accession>
<evidence type="ECO:0000313" key="11">
    <source>
        <dbReference type="EMBL" id="EEY22567.1"/>
    </source>
</evidence>
<evidence type="ECO:0000256" key="2">
    <source>
        <dbReference type="ARBA" id="ARBA00011085"/>
    </source>
</evidence>
<gene>
    <name evidence="11" type="ORF">VDBG_08677</name>
</gene>
<evidence type="ECO:0000256" key="6">
    <source>
        <dbReference type="ARBA" id="ARBA00023040"/>
    </source>
</evidence>
<keyword evidence="7 10" id="KW-0472">Membrane</keyword>
<dbReference type="OMA" id="RWIQVTC"/>
<dbReference type="AlphaFoldDB" id="C9SUV2"/>
<keyword evidence="4 10" id="KW-0812">Transmembrane</keyword>
<evidence type="ECO:0000256" key="4">
    <source>
        <dbReference type="ARBA" id="ARBA00022692"/>
    </source>
</evidence>
<evidence type="ECO:0000313" key="12">
    <source>
        <dbReference type="Proteomes" id="UP000008698"/>
    </source>
</evidence>
<evidence type="ECO:0000256" key="10">
    <source>
        <dbReference type="SAM" id="Phobius"/>
    </source>
</evidence>
<keyword evidence="8 11" id="KW-0675">Receptor</keyword>
<dbReference type="RefSeq" id="XP_003000881.1">
    <property type="nucleotide sequence ID" value="XM_003000835.1"/>
</dbReference>
<dbReference type="Pfam" id="PF02076">
    <property type="entry name" value="STE3"/>
    <property type="match status" value="1"/>
</dbReference>
<keyword evidence="6" id="KW-0297">G-protein coupled receptor</keyword>
<name>C9SUV2_VERA1</name>
<dbReference type="HOGENOM" id="CLU_027592_3_0_1"/>
<feature type="transmembrane region" description="Helical" evidence="10">
    <location>
        <begin position="186"/>
        <end position="207"/>
    </location>
</feature>
<dbReference type="InterPro" id="IPR001499">
    <property type="entry name" value="GPCR_STE3"/>
</dbReference>
<evidence type="ECO:0000256" key="1">
    <source>
        <dbReference type="ARBA" id="ARBA00004141"/>
    </source>
</evidence>
<dbReference type="PANTHER" id="PTHR28097:SF1">
    <property type="entry name" value="PHEROMONE A FACTOR RECEPTOR"/>
    <property type="match status" value="1"/>
</dbReference>
<keyword evidence="9" id="KW-0807">Transducer</keyword>
<dbReference type="GO" id="GO:0000750">
    <property type="term" value="P:pheromone-dependent signal transduction involved in conjugation with cellular fusion"/>
    <property type="evidence" value="ECO:0007669"/>
    <property type="project" value="TreeGrafter"/>
</dbReference>
<evidence type="ECO:0000256" key="9">
    <source>
        <dbReference type="ARBA" id="ARBA00023224"/>
    </source>
</evidence>
<dbReference type="EMBL" id="DS985226">
    <property type="protein sequence ID" value="EEY22567.1"/>
    <property type="molecule type" value="Genomic_DNA"/>
</dbReference>
<evidence type="ECO:0000256" key="7">
    <source>
        <dbReference type="ARBA" id="ARBA00023136"/>
    </source>
</evidence>
<proteinExistence type="inferred from homology"/>
<keyword evidence="5 10" id="KW-1133">Transmembrane helix</keyword>
<dbReference type="PANTHER" id="PTHR28097">
    <property type="entry name" value="PHEROMONE A FACTOR RECEPTOR"/>
    <property type="match status" value="1"/>
</dbReference>
<evidence type="ECO:0000256" key="3">
    <source>
        <dbReference type="ARBA" id="ARBA00022507"/>
    </source>
</evidence>
<dbReference type="PRINTS" id="PR00899">
    <property type="entry name" value="GPCRSTE3"/>
</dbReference>
<dbReference type="OrthoDB" id="2874149at2759"/>
<dbReference type="KEGG" id="val:VDBG_08677"/>
<feature type="transmembrane region" description="Helical" evidence="10">
    <location>
        <begin position="46"/>
        <end position="68"/>
    </location>
</feature>
<reference evidence="12" key="1">
    <citation type="journal article" date="2011" name="PLoS Pathog.">
        <title>Comparative genomics yields insights into niche adaptation of plant vascular wilt pathogens.</title>
        <authorList>
            <person name="Klosterman S.J."/>
            <person name="Subbarao K.V."/>
            <person name="Kang S."/>
            <person name="Veronese P."/>
            <person name="Gold S.E."/>
            <person name="Thomma B.P.H.J."/>
            <person name="Chen Z."/>
            <person name="Henrissat B."/>
            <person name="Lee Y.-H."/>
            <person name="Park J."/>
            <person name="Garcia-Pedrajas M.D."/>
            <person name="Barbara D.J."/>
            <person name="Anchieta A."/>
            <person name="de Jonge R."/>
            <person name="Santhanam P."/>
            <person name="Maruthachalam K."/>
            <person name="Atallah Z."/>
            <person name="Amyotte S.G."/>
            <person name="Paz Z."/>
            <person name="Inderbitzin P."/>
            <person name="Hayes R.J."/>
            <person name="Heiman D.I."/>
            <person name="Young S."/>
            <person name="Zeng Q."/>
            <person name="Engels R."/>
            <person name="Galagan J."/>
            <person name="Cuomo C.A."/>
            <person name="Dobinson K.F."/>
            <person name="Ma L.-J."/>
        </authorList>
    </citation>
    <scope>NUCLEOTIDE SEQUENCE [LARGE SCALE GENOMIC DNA]</scope>
    <source>
        <strain evidence="12">VaMs.102 / ATCC MYA-4576 / FGSC 10136</strain>
    </source>
</reference>
<feature type="transmembrane region" description="Helical" evidence="10">
    <location>
        <begin position="7"/>
        <end position="26"/>
    </location>
</feature>
<organism evidence="12">
    <name type="scientific">Verticillium alfalfae (strain VaMs.102 / ATCC MYA-4576 / FGSC 10136)</name>
    <name type="common">Verticillium wilt of alfalfa</name>
    <name type="synonym">Verticillium albo-atrum</name>
    <dbReference type="NCBI Taxonomy" id="526221"/>
    <lineage>
        <taxon>Eukaryota</taxon>
        <taxon>Fungi</taxon>
        <taxon>Dikarya</taxon>
        <taxon>Ascomycota</taxon>
        <taxon>Pezizomycotina</taxon>
        <taxon>Sordariomycetes</taxon>
        <taxon>Hypocreomycetidae</taxon>
        <taxon>Glomerellales</taxon>
        <taxon>Plectosphaerellaceae</taxon>
        <taxon>Verticillium</taxon>
    </lineage>
</organism>
<keyword evidence="3" id="KW-0589">Pheromone response</keyword>
<dbReference type="GO" id="GO:0004932">
    <property type="term" value="F:mating-type factor pheromone receptor activity"/>
    <property type="evidence" value="ECO:0007669"/>
    <property type="project" value="InterPro"/>
</dbReference>
<comment type="subcellular location">
    <subcellularLocation>
        <location evidence="1">Membrane</location>
        <topology evidence="1">Multi-pass membrane protein</topology>
    </subcellularLocation>
</comment>
<comment type="similarity">
    <text evidence="2">Belongs to the G-protein coupled receptor 4 family.</text>
</comment>
<sequence>MGEFSAVVFIIDVMCLNMLTVINALLWRNDDTTQWWAGYGWCDLHAFLYVPLMCLYSTSCLAISRNLSDQVNMLRANPLTHREKRKKNLIQALIMFPIPLIQMAWIYPLTAQRYIIITLVGCDWRVHGSWPYFVFFLLPAPLLALVSAFYSILTFKRYRELRRGMQNALSSNSSASSRQNRTRRRLYFMTISVLIPYLPLQLAHAVLNGLSSFPLQPFDFHKIRYEAAPFPWDSIVFMPSTQVPWIFLNNKYIPILTTVVIFIYFGITVDARRMYRHAVLAMGLGSMFPHLHHSDGYNVSDQSGSRSGTGSWGART</sequence>
<feature type="transmembrane region" description="Helical" evidence="10">
    <location>
        <begin position="89"/>
        <end position="110"/>
    </location>
</feature>
<protein>
    <submittedName>
        <fullName evidence="11">Pheromone receptor</fullName>
    </submittedName>
</protein>
<dbReference type="GO" id="GO:0005886">
    <property type="term" value="C:plasma membrane"/>
    <property type="evidence" value="ECO:0007669"/>
    <property type="project" value="TreeGrafter"/>
</dbReference>
<evidence type="ECO:0000256" key="8">
    <source>
        <dbReference type="ARBA" id="ARBA00023170"/>
    </source>
</evidence>
<dbReference type="STRING" id="526221.C9SUV2"/>
<dbReference type="Proteomes" id="UP000008698">
    <property type="component" value="Unassembled WGS sequence"/>
</dbReference>